<comment type="caution">
    <text evidence="3">The sequence shown here is derived from an EMBL/GenBank/DDBJ whole genome shotgun (WGS) entry which is preliminary data.</text>
</comment>
<evidence type="ECO:0000313" key="4">
    <source>
        <dbReference type="Proteomes" id="UP001556367"/>
    </source>
</evidence>
<dbReference type="SMART" id="SM00046">
    <property type="entry name" value="DAGKc"/>
    <property type="match status" value="1"/>
</dbReference>
<dbReference type="Proteomes" id="UP001556367">
    <property type="component" value="Unassembled WGS sequence"/>
</dbReference>
<dbReference type="SUPFAM" id="SSF111331">
    <property type="entry name" value="NAD kinase/diacylglycerol kinase-like"/>
    <property type="match status" value="1"/>
</dbReference>
<evidence type="ECO:0000259" key="2">
    <source>
        <dbReference type="PROSITE" id="PS50146"/>
    </source>
</evidence>
<reference evidence="4" key="1">
    <citation type="submission" date="2024-06" db="EMBL/GenBank/DDBJ databases">
        <title>Multi-omics analyses provide insights into the biosynthesis of the anticancer antibiotic pleurotin in Hohenbuehelia grisea.</title>
        <authorList>
            <person name="Weaver J.A."/>
            <person name="Alberti F."/>
        </authorList>
    </citation>
    <scope>NUCLEOTIDE SEQUENCE [LARGE SCALE GENOMIC DNA]</scope>
    <source>
        <strain evidence="4">T-177</strain>
    </source>
</reference>
<protein>
    <recommendedName>
        <fullName evidence="2">DAGKc domain-containing protein</fullName>
    </recommendedName>
</protein>
<evidence type="ECO:0000313" key="3">
    <source>
        <dbReference type="EMBL" id="KAL0946846.1"/>
    </source>
</evidence>
<dbReference type="InterPro" id="IPR016064">
    <property type="entry name" value="NAD/diacylglycerol_kinase_sf"/>
</dbReference>
<dbReference type="InterPro" id="IPR017438">
    <property type="entry name" value="ATP-NAD_kinase_N"/>
</dbReference>
<dbReference type="EMBL" id="JASNQZ010000015">
    <property type="protein sequence ID" value="KAL0946846.1"/>
    <property type="molecule type" value="Genomic_DNA"/>
</dbReference>
<dbReference type="InterPro" id="IPR050187">
    <property type="entry name" value="Lipid_Phosphate_FormReg"/>
</dbReference>
<proteinExistence type="predicted"/>
<dbReference type="Gene3D" id="2.60.200.40">
    <property type="match status" value="1"/>
</dbReference>
<name>A0ABR3IU23_9AGAR</name>
<keyword evidence="4" id="KW-1185">Reference proteome</keyword>
<feature type="domain" description="DAGKc" evidence="2">
    <location>
        <begin position="104"/>
        <end position="244"/>
    </location>
</feature>
<accession>A0ABR3IU23</accession>
<organism evidence="3 4">
    <name type="scientific">Hohenbuehelia grisea</name>
    <dbReference type="NCBI Taxonomy" id="104357"/>
    <lineage>
        <taxon>Eukaryota</taxon>
        <taxon>Fungi</taxon>
        <taxon>Dikarya</taxon>
        <taxon>Basidiomycota</taxon>
        <taxon>Agaricomycotina</taxon>
        <taxon>Agaricomycetes</taxon>
        <taxon>Agaricomycetidae</taxon>
        <taxon>Agaricales</taxon>
        <taxon>Pleurotineae</taxon>
        <taxon>Pleurotaceae</taxon>
        <taxon>Hohenbuehelia</taxon>
    </lineage>
</organism>
<feature type="region of interest" description="Disordered" evidence="1">
    <location>
        <begin position="307"/>
        <end position="345"/>
    </location>
</feature>
<feature type="compositionally biased region" description="Basic and acidic residues" evidence="1">
    <location>
        <begin position="307"/>
        <end position="320"/>
    </location>
</feature>
<dbReference type="Gene3D" id="3.40.50.10330">
    <property type="entry name" value="Probable inorganic polyphosphate/atp-NAD kinase, domain 1"/>
    <property type="match status" value="1"/>
</dbReference>
<dbReference type="PANTHER" id="PTHR12358:SF31">
    <property type="entry name" value="ACYLGLYCEROL KINASE, MITOCHONDRIAL"/>
    <property type="match status" value="1"/>
</dbReference>
<gene>
    <name evidence="3" type="ORF">HGRIS_013014</name>
</gene>
<sequence length="487" mass="53055">MSINEVVIRAAASGKLVSFGFTDHALLVKSTDPKLSLEVPHRQVLSAAFAEGNRSLKVSYLAKKKKGCHSLVNYEGEVQDAESQAVVEWVEKVMDAAYEGLGIKRARKLKVLVNPHGGRRKAPIVFTKTVEPILRTAGCVLDVHYTTHGGHAYDIAKELPLEYDAVVTVSGDGLVHEVINGFAHHAKPLLAFKTPIAPIPTGSGNGLALNLLGIEDGLDVAAAALNIVKSQSMKVDIFSITQGGKRTFSFMSQALGLMAELDVGTDHLRWMGEARFTYGLIRGILQFKPCPIQLSVKIAEHDKSRMAEALQEKQRRDDRSVVSAPLPDETSEEESALPSSSISMDDTDGWTTIEEPLLYVYAGKGPYVARDFMAFPVSLPNDGLIDVVAQPASSRGEIFKEMPGAAKGEPYWNVNLKYMKAHAYRVKPLSSKGCLAVDGEVFPFEEFQVEVHPGLATLLSPHGFYAAEFDVRRASKTSANSKPMNEH</sequence>
<evidence type="ECO:0000256" key="1">
    <source>
        <dbReference type="SAM" id="MobiDB-lite"/>
    </source>
</evidence>
<dbReference type="InterPro" id="IPR001206">
    <property type="entry name" value="Diacylglycerol_kinase_cat_dom"/>
</dbReference>
<dbReference type="PROSITE" id="PS50146">
    <property type="entry name" value="DAGK"/>
    <property type="match status" value="1"/>
</dbReference>
<dbReference type="Pfam" id="PF00781">
    <property type="entry name" value="DAGK_cat"/>
    <property type="match status" value="1"/>
</dbReference>
<dbReference type="PANTHER" id="PTHR12358">
    <property type="entry name" value="SPHINGOSINE KINASE"/>
    <property type="match status" value="1"/>
</dbReference>